<reference evidence="5" key="1">
    <citation type="submission" date="2020-12" db="EMBL/GenBank/DDBJ databases">
        <title>Geomonas sp. Red875, isolated from river sediment.</title>
        <authorList>
            <person name="Xu Z."/>
            <person name="Zhang Z."/>
            <person name="Masuda Y."/>
            <person name="Itoh H."/>
            <person name="Senoo K."/>
        </authorList>
    </citation>
    <scope>NUCLEOTIDE SEQUENCE</scope>
    <source>
        <strain evidence="5">Red875</strain>
    </source>
</reference>
<dbReference type="GO" id="GO:0016887">
    <property type="term" value="F:ATP hydrolysis activity"/>
    <property type="evidence" value="ECO:0007669"/>
    <property type="project" value="InterPro"/>
</dbReference>
<dbReference type="PANTHER" id="PTHR42939:SF1">
    <property type="entry name" value="ABC TRANSPORTER ATP-BINDING PROTEIN ALBC-RELATED"/>
    <property type="match status" value="1"/>
</dbReference>
<keyword evidence="1" id="KW-0813">Transport</keyword>
<evidence type="ECO:0000259" key="4">
    <source>
        <dbReference type="PROSITE" id="PS50893"/>
    </source>
</evidence>
<organism evidence="5 6">
    <name type="scientific">Geomesophilobacter sediminis</name>
    <dbReference type="NCBI Taxonomy" id="2798584"/>
    <lineage>
        <taxon>Bacteria</taxon>
        <taxon>Pseudomonadati</taxon>
        <taxon>Thermodesulfobacteriota</taxon>
        <taxon>Desulfuromonadia</taxon>
        <taxon>Geobacterales</taxon>
        <taxon>Geobacteraceae</taxon>
        <taxon>Geomesophilobacter</taxon>
    </lineage>
</organism>
<dbReference type="CDD" id="cd03230">
    <property type="entry name" value="ABC_DR_subfamily_A"/>
    <property type="match status" value="1"/>
</dbReference>
<dbReference type="Proteomes" id="UP000636888">
    <property type="component" value="Unassembled WGS sequence"/>
</dbReference>
<comment type="caution">
    <text evidence="5">The sequence shown here is derived from an EMBL/GenBank/DDBJ whole genome shotgun (WGS) entry which is preliminary data.</text>
</comment>
<evidence type="ECO:0000313" key="6">
    <source>
        <dbReference type="Proteomes" id="UP000636888"/>
    </source>
</evidence>
<proteinExistence type="predicted"/>
<sequence length="294" mass="32547">MNALDIQNLSRVYKGKKGREVQALSGLNLTIGQGEVFGFLGPNGAGKSTTIKTVTGQIRPTEGMAYVFGTPVAEASGRMRIGYLPENPSFYDFMTAREYLLLVGRTFRMPEDRIAAETVRVLNLLELEEAADRPMRGYSKGMVQRLGLAQALLHDPDLYILDEPMSGLDPLGRALVKRVIKELKEKGKTVFFSTHIINDVEVICDRLGVINKGRLLAVDSVANVLERGAEGYLIQISHHGTTTEEVFIPKDRLKAFMAEMVASDASIERIEPMRKDLEEFFLGLVRGGDDAARQ</sequence>
<dbReference type="InterPro" id="IPR003593">
    <property type="entry name" value="AAA+_ATPase"/>
</dbReference>
<dbReference type="InterPro" id="IPR051782">
    <property type="entry name" value="ABC_Transporter_VariousFunc"/>
</dbReference>
<dbReference type="PROSITE" id="PS50893">
    <property type="entry name" value="ABC_TRANSPORTER_2"/>
    <property type="match status" value="1"/>
</dbReference>
<dbReference type="AlphaFoldDB" id="A0A8J7IMN3"/>
<dbReference type="Pfam" id="PF00005">
    <property type="entry name" value="ABC_tran"/>
    <property type="match status" value="1"/>
</dbReference>
<keyword evidence="6" id="KW-1185">Reference proteome</keyword>
<protein>
    <submittedName>
        <fullName evidence="5">ABC transporter ATP-binding protein</fullName>
    </submittedName>
</protein>
<name>A0A8J7IMN3_9BACT</name>
<evidence type="ECO:0000313" key="5">
    <source>
        <dbReference type="EMBL" id="MBJ6724083.1"/>
    </source>
</evidence>
<dbReference type="InterPro" id="IPR027417">
    <property type="entry name" value="P-loop_NTPase"/>
</dbReference>
<evidence type="ECO:0000256" key="3">
    <source>
        <dbReference type="ARBA" id="ARBA00022840"/>
    </source>
</evidence>
<evidence type="ECO:0000256" key="2">
    <source>
        <dbReference type="ARBA" id="ARBA00022741"/>
    </source>
</evidence>
<feature type="domain" description="ABC transporter" evidence="4">
    <location>
        <begin position="4"/>
        <end position="237"/>
    </location>
</feature>
<accession>A0A8J7IMN3</accession>
<dbReference type="PANTHER" id="PTHR42939">
    <property type="entry name" value="ABC TRANSPORTER ATP-BINDING PROTEIN ALBC-RELATED"/>
    <property type="match status" value="1"/>
</dbReference>
<dbReference type="Gene3D" id="3.40.50.300">
    <property type="entry name" value="P-loop containing nucleotide triphosphate hydrolases"/>
    <property type="match status" value="1"/>
</dbReference>
<gene>
    <name evidence="5" type="ORF">JFN93_05130</name>
</gene>
<dbReference type="SMART" id="SM00382">
    <property type="entry name" value="AAA"/>
    <property type="match status" value="1"/>
</dbReference>
<dbReference type="EMBL" id="JAEMHM010000004">
    <property type="protein sequence ID" value="MBJ6724083.1"/>
    <property type="molecule type" value="Genomic_DNA"/>
</dbReference>
<evidence type="ECO:0000256" key="1">
    <source>
        <dbReference type="ARBA" id="ARBA00022448"/>
    </source>
</evidence>
<dbReference type="RefSeq" id="WP_199382934.1">
    <property type="nucleotide sequence ID" value="NZ_JAEMHM010000004.1"/>
</dbReference>
<dbReference type="InterPro" id="IPR003439">
    <property type="entry name" value="ABC_transporter-like_ATP-bd"/>
</dbReference>
<keyword evidence="2" id="KW-0547">Nucleotide-binding</keyword>
<dbReference type="SUPFAM" id="SSF52540">
    <property type="entry name" value="P-loop containing nucleoside triphosphate hydrolases"/>
    <property type="match status" value="1"/>
</dbReference>
<dbReference type="GO" id="GO:0005524">
    <property type="term" value="F:ATP binding"/>
    <property type="evidence" value="ECO:0007669"/>
    <property type="project" value="UniProtKB-KW"/>
</dbReference>
<keyword evidence="3 5" id="KW-0067">ATP-binding</keyword>